<accession>A0A5E4MX62</accession>
<reference evidence="2 3" key="1">
    <citation type="submission" date="2019-08" db="EMBL/GenBank/DDBJ databases">
        <authorList>
            <person name="Alioto T."/>
            <person name="Alioto T."/>
            <person name="Gomez Garrido J."/>
        </authorList>
    </citation>
    <scope>NUCLEOTIDE SEQUENCE [LARGE SCALE GENOMIC DNA]</scope>
</reference>
<dbReference type="AlphaFoldDB" id="A0A5E4MX62"/>
<dbReference type="OrthoDB" id="26525at2759"/>
<evidence type="ECO:0000313" key="3">
    <source>
        <dbReference type="Proteomes" id="UP000325440"/>
    </source>
</evidence>
<evidence type="ECO:0000256" key="1">
    <source>
        <dbReference type="ARBA" id="ARBA00022737"/>
    </source>
</evidence>
<dbReference type="SUPFAM" id="SSF47473">
    <property type="entry name" value="EF-hand"/>
    <property type="match status" value="1"/>
</dbReference>
<dbReference type="InterPro" id="IPR050230">
    <property type="entry name" value="CALM/Myosin/TropC-like"/>
</dbReference>
<keyword evidence="1" id="KW-0677">Repeat</keyword>
<evidence type="ECO:0000313" key="2">
    <source>
        <dbReference type="EMBL" id="VVC36899.1"/>
    </source>
</evidence>
<sequence>MSDEDLKDAPPEQIAEDEEVPRLQFSARELLPVELFEETQEAFGLFSDAEGHLNIRHLYGALRSMGIDATDKDVMVICETHDPDGRGYVDLDQWTVAVARRLAEDGDRRKSFRARLAAGDKGKTGQVTIAHARTVIETFDPAAVESIDIEEMLDSVNYADLGLIDIDEFMDTMVRPLRIESQQ</sequence>
<proteinExistence type="predicted"/>
<name>A0A5E4MX62_9HEMI</name>
<protein>
    <submittedName>
        <fullName evidence="2">EF-hand domain pair</fullName>
    </submittedName>
</protein>
<gene>
    <name evidence="2" type="ORF">CINCED_3A002292</name>
</gene>
<dbReference type="PANTHER" id="PTHR23048:SF0">
    <property type="entry name" value="CALMODULIN LIKE 3"/>
    <property type="match status" value="1"/>
</dbReference>
<dbReference type="InterPro" id="IPR011992">
    <property type="entry name" value="EF-hand-dom_pair"/>
</dbReference>
<organism evidence="2 3">
    <name type="scientific">Cinara cedri</name>
    <dbReference type="NCBI Taxonomy" id="506608"/>
    <lineage>
        <taxon>Eukaryota</taxon>
        <taxon>Metazoa</taxon>
        <taxon>Ecdysozoa</taxon>
        <taxon>Arthropoda</taxon>
        <taxon>Hexapoda</taxon>
        <taxon>Insecta</taxon>
        <taxon>Pterygota</taxon>
        <taxon>Neoptera</taxon>
        <taxon>Paraneoptera</taxon>
        <taxon>Hemiptera</taxon>
        <taxon>Sternorrhyncha</taxon>
        <taxon>Aphidomorpha</taxon>
        <taxon>Aphidoidea</taxon>
        <taxon>Aphididae</taxon>
        <taxon>Lachninae</taxon>
        <taxon>Cinara</taxon>
    </lineage>
</organism>
<dbReference type="PANTHER" id="PTHR23048">
    <property type="entry name" value="MYOSIN LIGHT CHAIN 1, 3"/>
    <property type="match status" value="1"/>
</dbReference>
<keyword evidence="3" id="KW-1185">Reference proteome</keyword>
<dbReference type="Gene3D" id="1.10.238.10">
    <property type="entry name" value="EF-hand"/>
    <property type="match status" value="1"/>
</dbReference>
<dbReference type="EMBL" id="CABPRJ010001438">
    <property type="protein sequence ID" value="VVC36899.1"/>
    <property type="molecule type" value="Genomic_DNA"/>
</dbReference>
<dbReference type="GO" id="GO:0016460">
    <property type="term" value="C:myosin II complex"/>
    <property type="evidence" value="ECO:0007669"/>
    <property type="project" value="TreeGrafter"/>
</dbReference>
<dbReference type="Proteomes" id="UP000325440">
    <property type="component" value="Unassembled WGS sequence"/>
</dbReference>